<evidence type="ECO:0000313" key="1">
    <source>
        <dbReference type="EnsemblMetazoa" id="AMEM012797-PA"/>
    </source>
</evidence>
<dbReference type="Proteomes" id="UP000075903">
    <property type="component" value="Unassembled WGS sequence"/>
</dbReference>
<sequence>MYDTRHKVSPTVGETLADGVQELVRILRGKHHRRLQLDHVVVRPVAAHQYPVDGFHPLDHRLGGAGRRQPALPVRHQLDAHEQAGAAHIAHQLILVRQGPRLLQQVAADAQRVLLQPLLVDHAHDRVRDRARHRIATVLERVAENEMHQQTKHDSLSFSSKTKKKSAAYRVEVADAGGGKAFRNLGRGDDRPDRMPVAHRFRHRHYVRHDAVRLERPVVRADPPEADLHLVRDRYATGLAYRAVKERNPVPSVKWPRTWLLARGRAYLLVHLLEVAGRRYDLPAAALQTLRNEGGHPGRAAVQQPLHLVRVQLAQVGTVRIVTVAAAKDSLGVRYLLVERDHLVPAGVLAGEPQRQIVRLRAGVDEVADGQVAGHLFRERLGALDELVVQEAVVGRQGGQLARPGLHHLRMAVSNCGRESPTNSQV</sequence>
<proteinExistence type="predicted"/>
<dbReference type="AlphaFoldDB" id="A0A182VCU7"/>
<dbReference type="EnsemblMetazoa" id="AMEM012797-RA">
    <property type="protein sequence ID" value="AMEM012797-PA"/>
    <property type="gene ID" value="AMEM012797"/>
</dbReference>
<reference evidence="1" key="1">
    <citation type="submission" date="2020-05" db="UniProtKB">
        <authorList>
            <consortium name="EnsemblMetazoa"/>
        </authorList>
    </citation>
    <scope>IDENTIFICATION</scope>
    <source>
        <strain evidence="1">MAF</strain>
    </source>
</reference>
<name>A0A182VCU7_ANOME</name>
<protein>
    <submittedName>
        <fullName evidence="1">Uncharacterized protein</fullName>
    </submittedName>
</protein>
<dbReference type="VEuPathDB" id="VectorBase:AMEM012797"/>
<keyword evidence="2" id="KW-1185">Reference proteome</keyword>
<organism evidence="1 2">
    <name type="scientific">Anopheles merus</name>
    <name type="common">Mosquito</name>
    <dbReference type="NCBI Taxonomy" id="30066"/>
    <lineage>
        <taxon>Eukaryota</taxon>
        <taxon>Metazoa</taxon>
        <taxon>Ecdysozoa</taxon>
        <taxon>Arthropoda</taxon>
        <taxon>Hexapoda</taxon>
        <taxon>Insecta</taxon>
        <taxon>Pterygota</taxon>
        <taxon>Neoptera</taxon>
        <taxon>Endopterygota</taxon>
        <taxon>Diptera</taxon>
        <taxon>Nematocera</taxon>
        <taxon>Culicoidea</taxon>
        <taxon>Culicidae</taxon>
        <taxon>Anophelinae</taxon>
        <taxon>Anopheles</taxon>
    </lineage>
</organism>
<accession>A0A182VCU7</accession>
<evidence type="ECO:0000313" key="2">
    <source>
        <dbReference type="Proteomes" id="UP000075903"/>
    </source>
</evidence>